<dbReference type="InterPro" id="IPR042095">
    <property type="entry name" value="SUMF_sf"/>
</dbReference>
<dbReference type="InterPro" id="IPR051043">
    <property type="entry name" value="Sulfatase_Mod_Factor_Kinase"/>
</dbReference>
<keyword evidence="5" id="KW-1185">Reference proteome</keyword>
<feature type="compositionally biased region" description="Basic and acidic residues" evidence="1">
    <location>
        <begin position="88"/>
        <end position="102"/>
    </location>
</feature>
<dbReference type="Pfam" id="PF26355">
    <property type="entry name" value="HTH_VMAP-M9"/>
    <property type="match status" value="1"/>
</dbReference>
<dbReference type="Pfam" id="PF03781">
    <property type="entry name" value="FGE-sulfatase"/>
    <property type="match status" value="1"/>
</dbReference>
<gene>
    <name evidence="4" type="ORF">NC998_25020</name>
</gene>
<proteinExistence type="predicted"/>
<organism evidence="4 5">
    <name type="scientific">Trichocoleus desertorum GB2-A4</name>
    <dbReference type="NCBI Taxonomy" id="2933944"/>
    <lineage>
        <taxon>Bacteria</taxon>
        <taxon>Bacillati</taxon>
        <taxon>Cyanobacteriota</taxon>
        <taxon>Cyanophyceae</taxon>
        <taxon>Leptolyngbyales</taxon>
        <taxon>Trichocoleusaceae</taxon>
        <taxon>Trichocoleus</taxon>
    </lineage>
</organism>
<evidence type="ECO:0000313" key="5">
    <source>
        <dbReference type="Proteomes" id="UP001464891"/>
    </source>
</evidence>
<protein>
    <submittedName>
        <fullName evidence="4">Formylglycine-generating enzyme family protein</fullName>
    </submittedName>
</protein>
<sequence>MTLPSEPSNPIAELKTLLKERAKIDLSPVELAEILWLALQRGEIAADRERSRRSTLSPGKLDAPEPPLPPVTPSEEREKSPTAAVVAEPRRPTEENKQETEARVAGAALPVSVPETVALRNRQQIARALRPLKRKVPSKLRQVFDEEATVIASAEAQTWRPVEKPEPERWLELAIVIEVTNLLDVWQDTILEFQQLMKRHGAFRDVRTWQLKLTADGDPQLFLQTVAGLKGSARNPKELLDVSGRRLVLLVSDCTSRAWRSGKIPKLLELWSRENPVTIVQLLPEHYWERSALKTSYPVALRSRLPGALSRDWLIEGLSPRRRRRLPRGLKFPVVTIQPESLAEWARAIAAICEQQTIGVVLDPQAFQTDNAGSAKSDPLTAKQLVQQFRKTASDSAQELVDRMAVLPVNWSVIRLIQKNWVPQTADRCQETAALSLAEIFLSGLLRPVSIDSKQPRNRKIKQQYDFVNGVRDVLLGTIPISEAQAVGEEIAEVVFKQLPAEVQKRVGADIERRFGGSLRYFEAFLIPDLPWGENAAAEVFPFAQVTGQVLRRWGGNYAALAEELERREASNKQEEQYLDEATVYAALEQHLDYFQWEILDEFTQQRHRLEVHFPGLRPKEITTEPYPEEIKLAEGEEISAAILERTITEISEDQASFELQVKIRFAAELSYFDFDAYPSEFNEHPTYKERVHNQSVDAMAEVILWFSEDENEIVPELVELRVEQPILINPTLTGDQPSAQLPPLQWFEFDVATIAFETSTPSISLQPFLFTLATLTRPFPTEMSVEDKLAAINEEFWNHIGMHLNYVQELILRGTLENKTYQQIATEPHFTSNYLRTEASELWQLLSPILGEKVTKKSFEDTLNRWLWQRCTQRQQREGQQFIEYLDNDFTLEMVQIPAGNVLMGSPENEPERSPSESPQHIVEVTSFFLSKYPVTQAQWRSVAAMPQVNRELDPDPSRFKGDDRPVETINWYAAVEFCDRLSQHTGKQYRLPSEAEWEYACRAGTTTPFHFGETITTDLANYHDNLTYGDGLKGIYRHETTPVGSFGVANAFGLYDMHGNVWDWCADHWHESYKGVPVDGSAWVKGGDSEFRLLRGGSWDGYSRLCSSAYRARVHAFSRLNYVGFRVACSA</sequence>
<dbReference type="Gene3D" id="3.90.1580.10">
    <property type="entry name" value="paralog of FGE (formylglycine-generating enzyme)"/>
    <property type="match status" value="1"/>
</dbReference>
<dbReference type="InterPro" id="IPR047738">
    <property type="entry name" value="SAV_2336-like_N"/>
</dbReference>
<accession>A0ABV0JF51</accession>
<dbReference type="InterPro" id="IPR016187">
    <property type="entry name" value="CTDL_fold"/>
</dbReference>
<dbReference type="EMBL" id="JAMPKM010000027">
    <property type="protein sequence ID" value="MEP0820365.1"/>
    <property type="molecule type" value="Genomic_DNA"/>
</dbReference>
<dbReference type="PANTHER" id="PTHR23150">
    <property type="entry name" value="SULFATASE MODIFYING FACTOR 1, 2"/>
    <property type="match status" value="1"/>
</dbReference>
<evidence type="ECO:0000259" key="3">
    <source>
        <dbReference type="Pfam" id="PF26355"/>
    </source>
</evidence>
<dbReference type="InterPro" id="IPR005532">
    <property type="entry name" value="SUMF_dom"/>
</dbReference>
<reference evidence="4 5" key="1">
    <citation type="submission" date="2022-04" db="EMBL/GenBank/DDBJ databases">
        <title>Positive selection, recombination, and allopatry shape intraspecific diversity of widespread and dominant cyanobacteria.</title>
        <authorList>
            <person name="Wei J."/>
            <person name="Shu W."/>
            <person name="Hu C."/>
        </authorList>
    </citation>
    <scope>NUCLEOTIDE SEQUENCE [LARGE SCALE GENOMIC DNA]</scope>
    <source>
        <strain evidence="4 5">GB2-A4</strain>
    </source>
</reference>
<feature type="region of interest" description="Disordered" evidence="1">
    <location>
        <begin position="45"/>
        <end position="102"/>
    </location>
</feature>
<dbReference type="NCBIfam" id="NF041121">
    <property type="entry name" value="SAV_2336_NTERM"/>
    <property type="match status" value="1"/>
</dbReference>
<dbReference type="SUPFAM" id="SSF56436">
    <property type="entry name" value="C-type lectin-like"/>
    <property type="match status" value="1"/>
</dbReference>
<dbReference type="InterPro" id="IPR058651">
    <property type="entry name" value="HTH_VMAP-M9"/>
</dbReference>
<feature type="domain" description="vWA-MoxR associated protein N-terminal HTH" evidence="3">
    <location>
        <begin position="784"/>
        <end position="866"/>
    </location>
</feature>
<dbReference type="RefSeq" id="WP_242017138.1">
    <property type="nucleotide sequence ID" value="NZ_JAMPKM010000027.1"/>
</dbReference>
<feature type="domain" description="Sulfatase-modifying factor enzyme-like" evidence="2">
    <location>
        <begin position="894"/>
        <end position="1130"/>
    </location>
</feature>
<comment type="caution">
    <text evidence="4">The sequence shown here is derived from an EMBL/GenBank/DDBJ whole genome shotgun (WGS) entry which is preliminary data.</text>
</comment>
<evidence type="ECO:0000313" key="4">
    <source>
        <dbReference type="EMBL" id="MEP0820365.1"/>
    </source>
</evidence>
<evidence type="ECO:0000259" key="2">
    <source>
        <dbReference type="Pfam" id="PF03781"/>
    </source>
</evidence>
<name>A0ABV0JF51_9CYAN</name>
<dbReference type="PANTHER" id="PTHR23150:SF19">
    <property type="entry name" value="FORMYLGLYCINE-GENERATING ENZYME"/>
    <property type="match status" value="1"/>
</dbReference>
<evidence type="ECO:0000256" key="1">
    <source>
        <dbReference type="SAM" id="MobiDB-lite"/>
    </source>
</evidence>
<dbReference type="Proteomes" id="UP001464891">
    <property type="component" value="Unassembled WGS sequence"/>
</dbReference>